<dbReference type="SUPFAM" id="SSF82185">
    <property type="entry name" value="Histone H3 K4-specific methyltransferase SET7/9 N-terminal domain"/>
    <property type="match status" value="1"/>
</dbReference>
<dbReference type="Proteomes" id="UP001224122">
    <property type="component" value="Unassembled WGS sequence"/>
</dbReference>
<accession>A0ABT9XTK0</accession>
<evidence type="ECO:0000313" key="1">
    <source>
        <dbReference type="EMBL" id="MDQ0198676.1"/>
    </source>
</evidence>
<sequence>MRLAITIAIICIIVLSGCQKEVKQYQNGKLVYEGAVDNNGVRDGTGKLYDTQTGKVIFEGLFRNGLMLKGTMYDKNGENPHPYQE</sequence>
<dbReference type="PROSITE" id="PS51257">
    <property type="entry name" value="PROKAR_LIPOPROTEIN"/>
    <property type="match status" value="1"/>
</dbReference>
<name>A0ABT9XTK0_9BACI</name>
<gene>
    <name evidence="1" type="ORF">J2S10_001817</name>
</gene>
<dbReference type="RefSeq" id="WP_307406717.1">
    <property type="nucleotide sequence ID" value="NZ_JAUSTW010000002.1"/>
</dbReference>
<reference evidence="1 2" key="1">
    <citation type="submission" date="2023-07" db="EMBL/GenBank/DDBJ databases">
        <title>Genomic Encyclopedia of Type Strains, Phase IV (KMG-IV): sequencing the most valuable type-strain genomes for metagenomic binning, comparative biology and taxonomic classification.</title>
        <authorList>
            <person name="Goeker M."/>
        </authorList>
    </citation>
    <scope>NUCLEOTIDE SEQUENCE [LARGE SCALE GENOMIC DNA]</scope>
    <source>
        <strain evidence="1 2">DSM 27594</strain>
    </source>
</reference>
<keyword evidence="2" id="KW-1185">Reference proteome</keyword>
<comment type="caution">
    <text evidence="1">The sequence shown here is derived from an EMBL/GenBank/DDBJ whole genome shotgun (WGS) entry which is preliminary data.</text>
</comment>
<evidence type="ECO:0000313" key="2">
    <source>
        <dbReference type="Proteomes" id="UP001224122"/>
    </source>
</evidence>
<protein>
    <submittedName>
        <fullName evidence="1">Antitoxin component YwqK of YwqJK toxin-antitoxin module</fullName>
    </submittedName>
</protein>
<dbReference type="EMBL" id="JAUSTW010000002">
    <property type="protein sequence ID" value="MDQ0198676.1"/>
    <property type="molecule type" value="Genomic_DNA"/>
</dbReference>
<dbReference type="Gene3D" id="2.20.110.10">
    <property type="entry name" value="Histone H3 K4-specific methyltransferase SET7/9 N-terminal domain"/>
    <property type="match status" value="1"/>
</dbReference>
<proteinExistence type="predicted"/>
<organism evidence="1 2">
    <name type="scientific">Neobacillus ginsengisoli</name>
    <dbReference type="NCBI Taxonomy" id="904295"/>
    <lineage>
        <taxon>Bacteria</taxon>
        <taxon>Bacillati</taxon>
        <taxon>Bacillota</taxon>
        <taxon>Bacilli</taxon>
        <taxon>Bacillales</taxon>
        <taxon>Bacillaceae</taxon>
        <taxon>Neobacillus</taxon>
    </lineage>
</organism>